<proteinExistence type="predicted"/>
<reference evidence="2" key="1">
    <citation type="submission" date="2022-08" db="EMBL/GenBank/DDBJ databases">
        <authorList>
            <person name="Gutierrez-Valencia J."/>
        </authorList>
    </citation>
    <scope>NUCLEOTIDE SEQUENCE</scope>
</reference>
<keyword evidence="3" id="KW-1185">Reference proteome</keyword>
<organism evidence="2 3">
    <name type="scientific">Linum tenue</name>
    <dbReference type="NCBI Taxonomy" id="586396"/>
    <lineage>
        <taxon>Eukaryota</taxon>
        <taxon>Viridiplantae</taxon>
        <taxon>Streptophyta</taxon>
        <taxon>Embryophyta</taxon>
        <taxon>Tracheophyta</taxon>
        <taxon>Spermatophyta</taxon>
        <taxon>Magnoliopsida</taxon>
        <taxon>eudicotyledons</taxon>
        <taxon>Gunneridae</taxon>
        <taxon>Pentapetalae</taxon>
        <taxon>rosids</taxon>
        <taxon>fabids</taxon>
        <taxon>Malpighiales</taxon>
        <taxon>Linaceae</taxon>
        <taxon>Linum</taxon>
    </lineage>
</organism>
<gene>
    <name evidence="2" type="ORF">LITE_LOCUS21711</name>
</gene>
<evidence type="ECO:0000256" key="1">
    <source>
        <dbReference type="SAM" id="Phobius"/>
    </source>
</evidence>
<sequence>MQITEEREGLKWNGLEIVEFFCVYICTTFLYTQSFFIKPIRYCLSVVLATCRLV</sequence>
<feature type="transmembrane region" description="Helical" evidence="1">
    <location>
        <begin position="12"/>
        <end position="31"/>
    </location>
</feature>
<evidence type="ECO:0000313" key="3">
    <source>
        <dbReference type="Proteomes" id="UP001154282"/>
    </source>
</evidence>
<protein>
    <submittedName>
        <fullName evidence="2">Uncharacterized protein</fullName>
    </submittedName>
</protein>
<keyword evidence="1" id="KW-0812">Transmembrane</keyword>
<dbReference type="EMBL" id="CAMGYJ010000006">
    <property type="protein sequence ID" value="CAI0428543.1"/>
    <property type="molecule type" value="Genomic_DNA"/>
</dbReference>
<dbReference type="Proteomes" id="UP001154282">
    <property type="component" value="Unassembled WGS sequence"/>
</dbReference>
<dbReference type="AlphaFoldDB" id="A0AAV0L277"/>
<feature type="non-terminal residue" evidence="2">
    <location>
        <position position="54"/>
    </location>
</feature>
<name>A0AAV0L277_9ROSI</name>
<keyword evidence="1" id="KW-0472">Membrane</keyword>
<keyword evidence="1" id="KW-1133">Transmembrane helix</keyword>
<comment type="caution">
    <text evidence="2">The sequence shown here is derived from an EMBL/GenBank/DDBJ whole genome shotgun (WGS) entry which is preliminary data.</text>
</comment>
<accession>A0AAV0L277</accession>
<evidence type="ECO:0000313" key="2">
    <source>
        <dbReference type="EMBL" id="CAI0428543.1"/>
    </source>
</evidence>